<dbReference type="PANTHER" id="PTHR30578">
    <property type="entry name" value="ELECTRON TRANSPORT COMPLEX PROTEIN RNFD"/>
    <property type="match status" value="1"/>
</dbReference>
<comment type="similarity">
    <text evidence="16">Belongs to the NqrB/RnfD family.</text>
</comment>
<dbReference type="AlphaFoldDB" id="E4TFZ3"/>
<accession>E4TFZ3</accession>
<dbReference type="OrthoDB" id="9776359at2"/>
<feature type="modified residue" description="FMN phosphoryl threonine" evidence="16 17">
    <location>
        <position position="225"/>
    </location>
</feature>
<keyword evidence="5 16" id="KW-0285">Flavoprotein</keyword>
<comment type="subunit">
    <text evidence="16">Composed of six subunits; NqrA, NqrB, NqrC, NqrD, NqrE and NqrF.</text>
</comment>
<proteinExistence type="inferred from homology"/>
<feature type="transmembrane region" description="Helical" evidence="16">
    <location>
        <begin position="54"/>
        <end position="73"/>
    </location>
</feature>
<dbReference type="EC" id="7.2.1.1" evidence="16"/>
<dbReference type="KEGG" id="cni:Calni_0631"/>
<keyword evidence="15 16" id="KW-0739">Sodium transport</keyword>
<dbReference type="GO" id="GO:0010181">
    <property type="term" value="F:FMN binding"/>
    <property type="evidence" value="ECO:0007669"/>
    <property type="project" value="InterPro"/>
</dbReference>
<comment type="catalytic activity">
    <reaction evidence="16">
        <text>a ubiquinone + n Na(+)(in) + NADH + H(+) = a ubiquinol + n Na(+)(out) + NAD(+)</text>
        <dbReference type="Rhea" id="RHEA:47748"/>
        <dbReference type="Rhea" id="RHEA-COMP:9565"/>
        <dbReference type="Rhea" id="RHEA-COMP:9566"/>
        <dbReference type="ChEBI" id="CHEBI:15378"/>
        <dbReference type="ChEBI" id="CHEBI:16389"/>
        <dbReference type="ChEBI" id="CHEBI:17976"/>
        <dbReference type="ChEBI" id="CHEBI:29101"/>
        <dbReference type="ChEBI" id="CHEBI:57540"/>
        <dbReference type="ChEBI" id="CHEBI:57945"/>
        <dbReference type="EC" id="7.2.1.1"/>
    </reaction>
</comment>
<evidence type="ECO:0000256" key="3">
    <source>
        <dbReference type="ARBA" id="ARBA00022519"/>
    </source>
</evidence>
<evidence type="ECO:0000256" key="6">
    <source>
        <dbReference type="ARBA" id="ARBA00022643"/>
    </source>
</evidence>
<reference key="1">
    <citation type="submission" date="2010-11" db="EMBL/GenBank/DDBJ databases">
        <title>The complete genome of chromosome of Calditerrivibrio nitroreducens DSM 19672.</title>
        <authorList>
            <consortium name="US DOE Joint Genome Institute (JGI-PGF)"/>
            <person name="Lucas S."/>
            <person name="Copeland A."/>
            <person name="Lapidus A."/>
            <person name="Bruce D."/>
            <person name="Goodwin L."/>
            <person name="Pitluck S."/>
            <person name="Kyrpides N."/>
            <person name="Mavromatis K."/>
            <person name="Ivanova N."/>
            <person name="Mikhailova N."/>
            <person name="Zeytun A."/>
            <person name="Brettin T."/>
            <person name="Detter J.C."/>
            <person name="Tapia R."/>
            <person name="Han C."/>
            <person name="Land M."/>
            <person name="Hauser L."/>
            <person name="Markowitz V."/>
            <person name="Cheng J.-F."/>
            <person name="Hugenholtz P."/>
            <person name="Woyke T."/>
            <person name="Wu D."/>
            <person name="Spring S."/>
            <person name="Schroeder M."/>
            <person name="Brambilla E."/>
            <person name="Klenk H.-P."/>
            <person name="Eisen J.A."/>
        </authorList>
    </citation>
    <scope>NUCLEOTIDE SEQUENCE [LARGE SCALE GENOMIC DNA]</scope>
    <source>
        <strain>DSM 19672</strain>
    </source>
</reference>
<feature type="transmembrane region" description="Helical" evidence="16">
    <location>
        <begin position="245"/>
        <end position="271"/>
    </location>
</feature>
<evidence type="ECO:0000256" key="15">
    <source>
        <dbReference type="ARBA" id="ARBA00023201"/>
    </source>
</evidence>
<dbReference type="HOGENOM" id="CLU_042020_1_1_0"/>
<dbReference type="HAMAP" id="MF_00426">
    <property type="entry name" value="NqrB"/>
    <property type="match status" value="1"/>
</dbReference>
<evidence type="ECO:0000256" key="16">
    <source>
        <dbReference type="HAMAP-Rule" id="MF_00426"/>
    </source>
</evidence>
<comment type="function">
    <text evidence="16">NQR complex catalyzes the reduction of ubiquinone-1 to ubiquinol by two successive reactions, coupled with the transport of Na(+) ions from the cytoplasm to the periplasm. NqrA to NqrE are probably involved in the second step, the conversion of ubisemiquinone to ubiquinol.</text>
</comment>
<dbReference type="GO" id="GO:0016655">
    <property type="term" value="F:oxidoreductase activity, acting on NAD(P)H, quinone or similar compound as acceptor"/>
    <property type="evidence" value="ECO:0007669"/>
    <property type="project" value="UniProtKB-UniRule"/>
</dbReference>
<evidence type="ECO:0000313" key="18">
    <source>
        <dbReference type="EMBL" id="ADR18543.1"/>
    </source>
</evidence>
<dbReference type="NCBIfam" id="NF003756">
    <property type="entry name" value="PRK05349.1"/>
    <property type="match status" value="1"/>
</dbReference>
<dbReference type="RefSeq" id="WP_013450756.1">
    <property type="nucleotide sequence ID" value="NC_014758.1"/>
</dbReference>
<keyword evidence="7 16" id="KW-0812">Transmembrane</keyword>
<dbReference type="InterPro" id="IPR010966">
    <property type="entry name" value="NqrB"/>
</dbReference>
<feature type="transmembrane region" description="Helical" evidence="16">
    <location>
        <begin position="362"/>
        <end position="382"/>
    </location>
</feature>
<keyword evidence="14 16" id="KW-0472">Membrane</keyword>
<evidence type="ECO:0000256" key="8">
    <source>
        <dbReference type="ARBA" id="ARBA00022967"/>
    </source>
</evidence>
<dbReference type="PANTHER" id="PTHR30578:SF1">
    <property type="entry name" value="NA(+)-TRANSLOCATING NADH-QUINONE REDUCTASE SUBUNIT B"/>
    <property type="match status" value="1"/>
</dbReference>
<dbReference type="PIRSF" id="PIRSF016055">
    <property type="entry name" value="NADH-UbQ_OxRdtase_B_su"/>
    <property type="match status" value="1"/>
</dbReference>
<keyword evidence="13 16" id="KW-0830">Ubiquinone</keyword>
<keyword evidence="19" id="KW-1185">Reference proteome</keyword>
<evidence type="ECO:0000256" key="10">
    <source>
        <dbReference type="ARBA" id="ARBA00023027"/>
    </source>
</evidence>
<evidence type="ECO:0000256" key="2">
    <source>
        <dbReference type="ARBA" id="ARBA00022475"/>
    </source>
</evidence>
<dbReference type="STRING" id="768670.Calni_0631"/>
<evidence type="ECO:0000256" key="9">
    <source>
        <dbReference type="ARBA" id="ARBA00022989"/>
    </source>
</evidence>
<comment type="cofactor">
    <cofactor evidence="16 17">
        <name>FMN</name>
        <dbReference type="ChEBI" id="CHEBI:58210"/>
    </cofactor>
</comment>
<dbReference type="GO" id="GO:0055085">
    <property type="term" value="P:transmembrane transport"/>
    <property type="evidence" value="ECO:0007669"/>
    <property type="project" value="InterPro"/>
</dbReference>
<evidence type="ECO:0000256" key="11">
    <source>
        <dbReference type="ARBA" id="ARBA00023053"/>
    </source>
</evidence>
<keyword evidence="11 16" id="KW-0915">Sodium</keyword>
<keyword evidence="1 16" id="KW-0813">Transport</keyword>
<feature type="transmembrane region" description="Helical" evidence="16">
    <location>
        <begin position="147"/>
        <end position="166"/>
    </location>
</feature>
<feature type="transmembrane region" description="Helical" evidence="16">
    <location>
        <begin position="111"/>
        <end position="135"/>
    </location>
</feature>
<name>E4TFZ3_CALNY</name>
<dbReference type="GO" id="GO:0005886">
    <property type="term" value="C:plasma membrane"/>
    <property type="evidence" value="ECO:0007669"/>
    <property type="project" value="UniProtKB-SubCell"/>
</dbReference>
<evidence type="ECO:0000256" key="1">
    <source>
        <dbReference type="ARBA" id="ARBA00022448"/>
    </source>
</evidence>
<keyword evidence="6 16" id="KW-0288">FMN</keyword>
<evidence type="ECO:0000256" key="17">
    <source>
        <dbReference type="PIRSR" id="PIRSR016055-50"/>
    </source>
</evidence>
<evidence type="ECO:0000256" key="13">
    <source>
        <dbReference type="ARBA" id="ARBA00023075"/>
    </source>
</evidence>
<keyword evidence="10 16" id="KW-0520">NAD</keyword>
<keyword evidence="8 16" id="KW-1278">Translocase</keyword>
<keyword evidence="9 16" id="KW-1133">Transmembrane helix</keyword>
<dbReference type="GO" id="GO:0022904">
    <property type="term" value="P:respiratory electron transport chain"/>
    <property type="evidence" value="ECO:0007669"/>
    <property type="project" value="InterPro"/>
</dbReference>
<evidence type="ECO:0000256" key="5">
    <source>
        <dbReference type="ARBA" id="ARBA00022630"/>
    </source>
</evidence>
<organism evidence="18 19">
    <name type="scientific">Calditerrivibrio nitroreducens (strain DSM 19672 / NBRC 101217 / Yu37-1)</name>
    <dbReference type="NCBI Taxonomy" id="768670"/>
    <lineage>
        <taxon>Bacteria</taxon>
        <taxon>Pseudomonadati</taxon>
        <taxon>Deferribacterota</taxon>
        <taxon>Deferribacteres</taxon>
        <taxon>Deferribacterales</taxon>
        <taxon>Calditerrivibrionaceae</taxon>
    </lineage>
</organism>
<evidence type="ECO:0000313" key="19">
    <source>
        <dbReference type="Proteomes" id="UP000007039"/>
    </source>
</evidence>
<feature type="transmembrane region" description="Helical" evidence="16">
    <location>
        <begin position="338"/>
        <end position="356"/>
    </location>
</feature>
<keyword evidence="3 16" id="KW-0997">Cell inner membrane</keyword>
<dbReference type="eggNOG" id="COG1805">
    <property type="taxonomic scope" value="Bacteria"/>
</dbReference>
<protein>
    <recommendedName>
        <fullName evidence="16">Na(+)-translocating NADH-quinone reductase subunit B</fullName>
        <shortName evidence="16">Na(+)-NQR subunit B</shortName>
        <shortName evidence="16">Na(+)-translocating NQR subunit B</shortName>
        <ecNumber evidence="16">7.2.1.1</ecNumber>
    </recommendedName>
    <alternativeName>
        <fullName evidence="16">NQR complex subunit B</fullName>
    </alternativeName>
    <alternativeName>
        <fullName evidence="16">NQR-1 subunit B</fullName>
    </alternativeName>
</protein>
<dbReference type="GO" id="GO:0006814">
    <property type="term" value="P:sodium ion transport"/>
    <property type="evidence" value="ECO:0007669"/>
    <property type="project" value="UniProtKB-UniRule"/>
</dbReference>
<reference evidence="18 19" key="2">
    <citation type="journal article" date="2011" name="Stand. Genomic Sci.">
        <title>Complete genome sequence of Calditerrivibrio nitroreducens type strain (Yu37-1).</title>
        <authorList>
            <person name="Pitluck S."/>
            <person name="Sikorski J."/>
            <person name="Zeytun A."/>
            <person name="Lapidus A."/>
            <person name="Nolan M."/>
            <person name="Lucas S."/>
            <person name="Hammon N."/>
            <person name="Deshpande S."/>
            <person name="Cheng J.F."/>
            <person name="Tapia R."/>
            <person name="Han C."/>
            <person name="Goodwin L."/>
            <person name="Liolios K."/>
            <person name="Pagani I."/>
            <person name="Ivanova N."/>
            <person name="Mavromatis K."/>
            <person name="Pati A."/>
            <person name="Chen A."/>
            <person name="Palaniappan K."/>
            <person name="Hauser L."/>
            <person name="Chang Y.J."/>
            <person name="Jeffries C.D."/>
            <person name="Detter J.C."/>
            <person name="Brambilla E."/>
            <person name="Djao O.D."/>
            <person name="Rohde M."/>
            <person name="Spring S."/>
            <person name="Goker M."/>
            <person name="Woyke T."/>
            <person name="Bristow J."/>
            <person name="Eisen J.A."/>
            <person name="Markowitz V."/>
            <person name="Hugenholtz P."/>
            <person name="Kyrpides N.C."/>
            <person name="Klenk H.P."/>
            <person name="Land M."/>
        </authorList>
    </citation>
    <scope>NUCLEOTIDE SEQUENCE [LARGE SCALE GENOMIC DNA]</scope>
    <source>
        <strain evidence="19">DSM 19672 / NBRC 101217 / Yu37-1</strain>
    </source>
</reference>
<evidence type="ECO:0000256" key="14">
    <source>
        <dbReference type="ARBA" id="ARBA00023136"/>
    </source>
</evidence>
<keyword evidence="4 16" id="KW-0597">Phosphoprotein</keyword>
<evidence type="ECO:0000256" key="4">
    <source>
        <dbReference type="ARBA" id="ARBA00022553"/>
    </source>
</evidence>
<evidence type="ECO:0000256" key="12">
    <source>
        <dbReference type="ARBA" id="ARBA00023065"/>
    </source>
</evidence>
<dbReference type="NCBIfam" id="TIGR01937">
    <property type="entry name" value="nqrB"/>
    <property type="match status" value="1"/>
</dbReference>
<sequence length="398" mass="44277" precursor="true">MKFLEKIAPLFHKGGKYEKFFPIFEMVETFLYDPLIRTDGKTHIRDGLDLKRTMIIVFFAILPTAIFGIYNVGYQANLVIQQSGLHLSGFRHEILQFFGINHDPTSIVSNFFVGSLYFIPLYLVTLIVGGFWEVLFAVVRKHEIAEAFLVTSLLYPLILPPTVPLWQAASALSVGLVFGKEVFGGTGRNFVNPALFSRAILFFSYPQSVTGNTMWVAVDGYSKATPLAAFSSEGFNFGYTFVDGLLGFIPGSMGETSAILCLIGAIFLIITGIGSWKLMAGMAIGMGLTTFIFNLIGSETNQMFNMPFYYHFVFGGFAFGMAFMITDPVSASMTDQGKWVYGFLVGFLNALVRVINPAFPEGTMLAILFGNIFAPFIDSIFIKRYIKNRALKYERDKA</sequence>
<gene>
    <name evidence="16" type="primary">nqrB</name>
    <name evidence="18" type="ordered locus">Calni_0631</name>
</gene>
<keyword evidence="2 16" id="KW-1003">Cell membrane</keyword>
<feature type="transmembrane region" description="Helical" evidence="16">
    <location>
        <begin position="308"/>
        <end position="326"/>
    </location>
</feature>
<evidence type="ECO:0000256" key="7">
    <source>
        <dbReference type="ARBA" id="ARBA00022692"/>
    </source>
</evidence>
<feature type="transmembrane region" description="Helical" evidence="16">
    <location>
        <begin position="278"/>
        <end position="296"/>
    </location>
</feature>
<dbReference type="Pfam" id="PF03116">
    <property type="entry name" value="NQR2_RnfD_RnfE"/>
    <property type="match status" value="1"/>
</dbReference>
<comment type="subcellular location">
    <subcellularLocation>
        <location evidence="16">Cell inner membrane</location>
        <topology evidence="16">Multi-pass membrane protein</topology>
    </subcellularLocation>
</comment>
<dbReference type="EMBL" id="CP002347">
    <property type="protein sequence ID" value="ADR18543.1"/>
    <property type="molecule type" value="Genomic_DNA"/>
</dbReference>
<keyword evidence="12 16" id="KW-0406">Ion transport</keyword>
<dbReference type="Proteomes" id="UP000007039">
    <property type="component" value="Chromosome"/>
</dbReference>
<dbReference type="InterPro" id="IPR004338">
    <property type="entry name" value="NqrB/RnfD"/>
</dbReference>